<keyword evidence="1" id="KW-1133">Transmembrane helix</keyword>
<keyword evidence="3" id="KW-1185">Reference proteome</keyword>
<evidence type="ECO:0000313" key="3">
    <source>
        <dbReference type="Proteomes" id="UP000001095"/>
    </source>
</evidence>
<dbReference type="PATRIC" id="fig|883079.3.peg.443"/>
<gene>
    <name evidence="2" type="ORF">HMPREF9696_00429</name>
</gene>
<evidence type="ECO:0000256" key="1">
    <source>
        <dbReference type="SAM" id="Phobius"/>
    </source>
</evidence>
<protein>
    <submittedName>
        <fullName evidence="2">Uncharacterized protein</fullName>
    </submittedName>
</protein>
<dbReference type="OrthoDB" id="8254787at2"/>
<evidence type="ECO:0000313" key="2">
    <source>
        <dbReference type="EMBL" id="EKS42886.1"/>
    </source>
</evidence>
<accession>K8PMQ4</accession>
<organism evidence="2 3">
    <name type="scientific">Afipia clevelandensis ATCC 49720</name>
    <dbReference type="NCBI Taxonomy" id="883079"/>
    <lineage>
        <taxon>Bacteria</taxon>
        <taxon>Pseudomonadati</taxon>
        <taxon>Pseudomonadota</taxon>
        <taxon>Alphaproteobacteria</taxon>
        <taxon>Hyphomicrobiales</taxon>
        <taxon>Nitrobacteraceae</taxon>
        <taxon>Afipia</taxon>
    </lineage>
</organism>
<name>K8PMQ4_9BRAD</name>
<dbReference type="Proteomes" id="UP000001095">
    <property type="component" value="Unassembled WGS sequence"/>
</dbReference>
<dbReference type="EMBL" id="AGWY01000001">
    <property type="protein sequence ID" value="EKS42886.1"/>
    <property type="molecule type" value="Genomic_DNA"/>
</dbReference>
<dbReference type="HOGENOM" id="CLU_147208_0_0_5"/>
<feature type="transmembrane region" description="Helical" evidence="1">
    <location>
        <begin position="49"/>
        <end position="71"/>
    </location>
</feature>
<dbReference type="RefSeq" id="WP_002711295.1">
    <property type="nucleotide sequence ID" value="NZ_KB375281.1"/>
</dbReference>
<keyword evidence="1" id="KW-0472">Membrane</keyword>
<keyword evidence="1" id="KW-0812">Transmembrane</keyword>
<reference evidence="2 3" key="1">
    <citation type="submission" date="2012-04" db="EMBL/GenBank/DDBJ databases">
        <title>The Genome Sequence of Afipia clevelandensis ATCC 49720.</title>
        <authorList>
            <consortium name="The Broad Institute Genome Sequencing Platform"/>
            <person name="Earl A."/>
            <person name="Ward D."/>
            <person name="Feldgarden M."/>
            <person name="Gevers D."/>
            <person name="Huys G."/>
            <person name="Walker B."/>
            <person name="Young S.K."/>
            <person name="Zeng Q."/>
            <person name="Gargeya S."/>
            <person name="Fitzgerald M."/>
            <person name="Haas B."/>
            <person name="Abouelleil A."/>
            <person name="Alvarado L."/>
            <person name="Arachchi H.M."/>
            <person name="Berlin A."/>
            <person name="Chapman S.B."/>
            <person name="Goldberg J."/>
            <person name="Griggs A."/>
            <person name="Gujja S."/>
            <person name="Hansen M."/>
            <person name="Howarth C."/>
            <person name="Imamovic A."/>
            <person name="Larimer J."/>
            <person name="McCowen C."/>
            <person name="Montmayeur A."/>
            <person name="Murphy C."/>
            <person name="Neiman D."/>
            <person name="Pearson M."/>
            <person name="Priest M."/>
            <person name="Roberts A."/>
            <person name="Saif S."/>
            <person name="Shea T."/>
            <person name="Sisk P."/>
            <person name="Sykes S."/>
            <person name="Wortman J."/>
            <person name="Nusbaum C."/>
            <person name="Birren B."/>
        </authorList>
    </citation>
    <scope>NUCLEOTIDE SEQUENCE [LARGE SCALE GENOMIC DNA]</scope>
    <source>
        <strain evidence="2 3">ATCC 49720</strain>
    </source>
</reference>
<dbReference type="AlphaFoldDB" id="K8PMQ4"/>
<proteinExistence type="predicted"/>
<comment type="caution">
    <text evidence="2">The sequence shown here is derived from an EMBL/GenBank/DDBJ whole genome shotgun (WGS) entry which is preliminary data.</text>
</comment>
<sequence>MIEGEHRILKYRPRTHTPLPALQRAGHLAPDLSRYEMPRESRDDYRQRMVANAAAIGFTALLTGLGVWLAITLADLRNAQDCVLMGRRDCAHISAQKIDLIRHN</sequence>